<feature type="domain" description="ABC transmembrane type-1" evidence="10">
    <location>
        <begin position="215"/>
        <end position="422"/>
    </location>
</feature>
<dbReference type="PROSITE" id="PS50928">
    <property type="entry name" value="ABC_TM1"/>
    <property type="match status" value="1"/>
</dbReference>
<comment type="caution">
    <text evidence="11">The sequence shown here is derived from an EMBL/GenBank/DDBJ whole genome shotgun (WGS) entry which is preliminary data.</text>
</comment>
<organism evidence="11 12">
    <name type="scientific">Sulfitobacter undariae</name>
    <dbReference type="NCBI Taxonomy" id="1563671"/>
    <lineage>
        <taxon>Bacteria</taxon>
        <taxon>Pseudomonadati</taxon>
        <taxon>Pseudomonadota</taxon>
        <taxon>Alphaproteobacteria</taxon>
        <taxon>Rhodobacterales</taxon>
        <taxon>Roseobacteraceae</taxon>
        <taxon>Sulfitobacter</taxon>
    </lineage>
</organism>
<proteinExistence type="inferred from homology"/>
<dbReference type="GO" id="GO:0035435">
    <property type="term" value="P:phosphate ion transmembrane transport"/>
    <property type="evidence" value="ECO:0007669"/>
    <property type="project" value="InterPro"/>
</dbReference>
<name>A0A7W6E8H4_9RHOB</name>
<reference evidence="11 12" key="1">
    <citation type="submission" date="2020-08" db="EMBL/GenBank/DDBJ databases">
        <title>Genomic Encyclopedia of Type Strains, Phase IV (KMG-IV): sequencing the most valuable type-strain genomes for metagenomic binning, comparative biology and taxonomic classification.</title>
        <authorList>
            <person name="Goeker M."/>
        </authorList>
    </citation>
    <scope>NUCLEOTIDE SEQUENCE [LARGE SCALE GENOMIC DNA]</scope>
    <source>
        <strain evidence="11 12">DSM 102234</strain>
    </source>
</reference>
<dbReference type="GO" id="GO:0005315">
    <property type="term" value="F:phosphate transmembrane transporter activity"/>
    <property type="evidence" value="ECO:0007669"/>
    <property type="project" value="InterPro"/>
</dbReference>
<sequence length="433" mass="46655">MTDISNGAGVPRKPTSKELVAASLKGRRRKEKRLQWIGIGAIAIAFVTLFILVSSLVSTGRYAFTQTHLTFEVFVDPEEVTPARLPRGNFDDALAASLGQMLPGVDMDDRATKRGVEGILSNGAQFELRDLVVADPSLIGKTITMKVPVADTFDQLNKGLIDRETPEQLRRVKDNEIVWFDALKEQGAISKPFNLALFTNADSRFPELAGLKGALVGSFWALLTCFLIAFPLGIGSAIYLEEFAPKNKLSDFIEVNINNLAAVPSVVFGLLALAVFIGWFGLPRSAPFVGGLTLALMTMPTIIIATRAALKAVPPSIREAALGLGASKQQVVFQHVLPLAMPGILTGTIIGLAQALGETAPLLLIGMNAFITSAASSPFDSSTALPTQIFIWADSPERGFVSRTSAAILVLLGFLVMMNAVAIFLRQKFERKW</sequence>
<keyword evidence="7 9" id="KW-1133">Transmembrane helix</keyword>
<keyword evidence="8 9" id="KW-0472">Membrane</keyword>
<protein>
    <recommendedName>
        <fullName evidence="3 9">Phosphate transport system permease protein PstA</fullName>
    </recommendedName>
</protein>
<comment type="similarity">
    <text evidence="2 9">Belongs to the binding-protein-dependent transport system permease family. CysTW subfamily.</text>
</comment>
<dbReference type="PANTHER" id="PTHR43470">
    <property type="entry name" value="PHOSPHATE TRANSPORT SYSTEM PERMEASE PROTEIN PSTA-RELATED"/>
    <property type="match status" value="1"/>
</dbReference>
<feature type="transmembrane region" description="Helical" evidence="9">
    <location>
        <begin position="34"/>
        <end position="57"/>
    </location>
</feature>
<evidence type="ECO:0000256" key="9">
    <source>
        <dbReference type="RuleBase" id="RU363043"/>
    </source>
</evidence>
<dbReference type="Proteomes" id="UP000530268">
    <property type="component" value="Unassembled WGS sequence"/>
</dbReference>
<evidence type="ECO:0000256" key="1">
    <source>
        <dbReference type="ARBA" id="ARBA00004651"/>
    </source>
</evidence>
<dbReference type="InterPro" id="IPR024573">
    <property type="entry name" value="DUF3333"/>
</dbReference>
<accession>A0A7W6E8H4</accession>
<evidence type="ECO:0000256" key="3">
    <source>
        <dbReference type="ARBA" id="ARBA00016864"/>
    </source>
</evidence>
<evidence type="ECO:0000256" key="6">
    <source>
        <dbReference type="ARBA" id="ARBA00022692"/>
    </source>
</evidence>
<evidence type="ECO:0000256" key="5">
    <source>
        <dbReference type="ARBA" id="ARBA00022475"/>
    </source>
</evidence>
<feature type="transmembrane region" description="Helical" evidence="9">
    <location>
        <begin position="260"/>
        <end position="282"/>
    </location>
</feature>
<dbReference type="EMBL" id="JACIEI010000014">
    <property type="protein sequence ID" value="MBB3995411.1"/>
    <property type="molecule type" value="Genomic_DNA"/>
</dbReference>
<dbReference type="Pfam" id="PF11812">
    <property type="entry name" value="DUF3333"/>
    <property type="match status" value="1"/>
</dbReference>
<feature type="transmembrane region" description="Helical" evidence="9">
    <location>
        <begin position="406"/>
        <end position="425"/>
    </location>
</feature>
<dbReference type="Pfam" id="PF00528">
    <property type="entry name" value="BPD_transp_1"/>
    <property type="match status" value="1"/>
</dbReference>
<keyword evidence="12" id="KW-1185">Reference proteome</keyword>
<evidence type="ECO:0000256" key="8">
    <source>
        <dbReference type="ARBA" id="ARBA00023136"/>
    </source>
</evidence>
<dbReference type="RefSeq" id="WP_184567308.1">
    <property type="nucleotide sequence ID" value="NZ_JACIEI010000014.1"/>
</dbReference>
<comment type="subcellular location">
    <subcellularLocation>
        <location evidence="9">Cell inner membrane</location>
        <topology evidence="9">Multi-pass membrane protein</topology>
    </subcellularLocation>
    <subcellularLocation>
        <location evidence="1">Cell membrane</location>
        <topology evidence="1">Multi-pass membrane protein</topology>
    </subcellularLocation>
</comment>
<dbReference type="CDD" id="cd06261">
    <property type="entry name" value="TM_PBP2"/>
    <property type="match status" value="1"/>
</dbReference>
<feature type="transmembrane region" description="Helical" evidence="9">
    <location>
        <begin position="288"/>
        <end position="310"/>
    </location>
</feature>
<evidence type="ECO:0000313" key="12">
    <source>
        <dbReference type="Proteomes" id="UP000530268"/>
    </source>
</evidence>
<evidence type="ECO:0000256" key="4">
    <source>
        <dbReference type="ARBA" id="ARBA00022448"/>
    </source>
</evidence>
<dbReference type="AlphaFoldDB" id="A0A7W6E8H4"/>
<feature type="transmembrane region" description="Helical" evidence="9">
    <location>
        <begin position="219"/>
        <end position="240"/>
    </location>
</feature>
<evidence type="ECO:0000256" key="7">
    <source>
        <dbReference type="ARBA" id="ARBA00022989"/>
    </source>
</evidence>
<evidence type="ECO:0000256" key="2">
    <source>
        <dbReference type="ARBA" id="ARBA00007069"/>
    </source>
</evidence>
<keyword evidence="5 9" id="KW-1003">Cell membrane</keyword>
<keyword evidence="4" id="KW-0813">Transport</keyword>
<dbReference type="PANTHER" id="PTHR43470:SF5">
    <property type="entry name" value="PHOSPHATE TRANSPORT SYSTEM PERMEASE PROTEIN PSTA"/>
    <property type="match status" value="1"/>
</dbReference>
<evidence type="ECO:0000259" key="10">
    <source>
        <dbReference type="PROSITE" id="PS50928"/>
    </source>
</evidence>
<keyword evidence="6 9" id="KW-0812">Transmembrane</keyword>
<dbReference type="InterPro" id="IPR000515">
    <property type="entry name" value="MetI-like"/>
</dbReference>
<dbReference type="GO" id="GO:0005886">
    <property type="term" value="C:plasma membrane"/>
    <property type="evidence" value="ECO:0007669"/>
    <property type="project" value="UniProtKB-SubCell"/>
</dbReference>
<dbReference type="InterPro" id="IPR005672">
    <property type="entry name" value="Phosphate_PstA"/>
</dbReference>
<dbReference type="Gene3D" id="1.10.3720.10">
    <property type="entry name" value="MetI-like"/>
    <property type="match status" value="1"/>
</dbReference>
<gene>
    <name evidence="11" type="ORF">GGR95_003067</name>
</gene>
<dbReference type="InterPro" id="IPR035906">
    <property type="entry name" value="MetI-like_sf"/>
</dbReference>
<dbReference type="NCBIfam" id="TIGR00974">
    <property type="entry name" value="3a0107s02c"/>
    <property type="match status" value="1"/>
</dbReference>
<evidence type="ECO:0000313" key="11">
    <source>
        <dbReference type="EMBL" id="MBB3995411.1"/>
    </source>
</evidence>
<feature type="transmembrane region" description="Helical" evidence="9">
    <location>
        <begin position="331"/>
        <end position="353"/>
    </location>
</feature>
<dbReference type="SUPFAM" id="SSF161098">
    <property type="entry name" value="MetI-like"/>
    <property type="match status" value="1"/>
</dbReference>